<evidence type="ECO:0000259" key="1">
    <source>
        <dbReference type="Pfam" id="PF00534"/>
    </source>
</evidence>
<dbReference type="EMBL" id="JACYTQ010000005">
    <property type="protein sequence ID" value="MBD8490057.1"/>
    <property type="molecule type" value="Genomic_DNA"/>
</dbReference>
<sequence length="347" mass="39925">MRILINTPSLSLVGGVANHFKGLRKFWRKEVTYNYVGRRNKWPAVLTLAFDYIKFFWVCLIRKNDVVVLNPSLGNTAVLRDGLFLRISTFFGVRTYVFFHGWNKQMEKKIDEAPIHFRNTFNRAKAIIVLSSSFKKTLMKWGISVPIHVSTTKVDDSLLEGFEFEEKQFKSTVLFLSRVEAYKGIFIAIRAFEILQEKHPETKFIIAGSGTQLNHAQKYVAERNIKNVTFLGHVEGEDLVTSFKRADLYLLPSHGEGMPTSVLEAMAFGLPVISRPVGGLVDFFEEDRMGWLLEGFEPEIYADKMRWVLEHPDQGREIGKYNHEYAKKHFMASKVTQNLEEIFADGN</sequence>
<name>A0ABR9AMQ7_9BACT</name>
<proteinExistence type="predicted"/>
<dbReference type="Pfam" id="PF00534">
    <property type="entry name" value="Glycos_transf_1"/>
    <property type="match status" value="1"/>
</dbReference>
<dbReference type="PANTHER" id="PTHR45947">
    <property type="entry name" value="SULFOQUINOVOSYL TRANSFERASE SQD2"/>
    <property type="match status" value="1"/>
</dbReference>
<gene>
    <name evidence="2" type="ORF">IFO69_14970</name>
</gene>
<dbReference type="CDD" id="cd03801">
    <property type="entry name" value="GT4_PimA-like"/>
    <property type="match status" value="1"/>
</dbReference>
<keyword evidence="3" id="KW-1185">Reference proteome</keyword>
<organism evidence="2 3">
    <name type="scientific">Echinicola arenosa</name>
    <dbReference type="NCBI Taxonomy" id="2774144"/>
    <lineage>
        <taxon>Bacteria</taxon>
        <taxon>Pseudomonadati</taxon>
        <taxon>Bacteroidota</taxon>
        <taxon>Cytophagia</taxon>
        <taxon>Cytophagales</taxon>
        <taxon>Cyclobacteriaceae</taxon>
        <taxon>Echinicola</taxon>
    </lineage>
</organism>
<dbReference type="PANTHER" id="PTHR45947:SF3">
    <property type="entry name" value="SULFOQUINOVOSYL TRANSFERASE SQD2"/>
    <property type="match status" value="1"/>
</dbReference>
<comment type="caution">
    <text evidence="2">The sequence shown here is derived from an EMBL/GenBank/DDBJ whole genome shotgun (WGS) entry which is preliminary data.</text>
</comment>
<dbReference type="Proteomes" id="UP000647133">
    <property type="component" value="Unassembled WGS sequence"/>
</dbReference>
<dbReference type="SUPFAM" id="SSF53756">
    <property type="entry name" value="UDP-Glycosyltransferase/glycogen phosphorylase"/>
    <property type="match status" value="1"/>
</dbReference>
<reference evidence="2 3" key="1">
    <citation type="submission" date="2020-09" db="EMBL/GenBank/DDBJ databases">
        <title>Echinicola sp. CAU 1574 isolated from sand of Sido Beach.</title>
        <authorList>
            <person name="Kim W."/>
        </authorList>
    </citation>
    <scope>NUCLEOTIDE SEQUENCE [LARGE SCALE GENOMIC DNA]</scope>
    <source>
        <strain evidence="2 3">CAU 1574</strain>
    </source>
</reference>
<feature type="domain" description="Glycosyl transferase family 1" evidence="1">
    <location>
        <begin position="168"/>
        <end position="322"/>
    </location>
</feature>
<dbReference type="Gene3D" id="3.40.50.2000">
    <property type="entry name" value="Glycogen Phosphorylase B"/>
    <property type="match status" value="2"/>
</dbReference>
<evidence type="ECO:0000313" key="3">
    <source>
        <dbReference type="Proteomes" id="UP000647133"/>
    </source>
</evidence>
<dbReference type="InterPro" id="IPR050194">
    <property type="entry name" value="Glycosyltransferase_grp1"/>
</dbReference>
<dbReference type="InterPro" id="IPR001296">
    <property type="entry name" value="Glyco_trans_1"/>
</dbReference>
<dbReference type="RefSeq" id="WP_192010939.1">
    <property type="nucleotide sequence ID" value="NZ_JACYTQ010000005.1"/>
</dbReference>
<accession>A0ABR9AMQ7</accession>
<evidence type="ECO:0000313" key="2">
    <source>
        <dbReference type="EMBL" id="MBD8490057.1"/>
    </source>
</evidence>
<protein>
    <submittedName>
        <fullName evidence="2">Glycosyltransferase family 4 protein</fullName>
    </submittedName>
</protein>